<reference evidence="2 3" key="1">
    <citation type="submission" date="2021-08" db="EMBL/GenBank/DDBJ databases">
        <title>Draft Genome Sequence of Phanerochaete sordida strain YK-624.</title>
        <authorList>
            <person name="Mori T."/>
            <person name="Dohra H."/>
            <person name="Suzuki T."/>
            <person name="Kawagishi H."/>
            <person name="Hirai H."/>
        </authorList>
    </citation>
    <scope>NUCLEOTIDE SEQUENCE [LARGE SCALE GENOMIC DNA]</scope>
    <source>
        <strain evidence="2 3">YK-624</strain>
    </source>
</reference>
<dbReference type="EMBL" id="BPQB01000015">
    <property type="protein sequence ID" value="GJE90130.1"/>
    <property type="molecule type" value="Genomic_DNA"/>
</dbReference>
<accession>A0A9P3LCD4</accession>
<feature type="region of interest" description="Disordered" evidence="1">
    <location>
        <begin position="138"/>
        <end position="172"/>
    </location>
</feature>
<dbReference type="AlphaFoldDB" id="A0A9P3LCD4"/>
<proteinExistence type="predicted"/>
<evidence type="ECO:0000313" key="3">
    <source>
        <dbReference type="Proteomes" id="UP000703269"/>
    </source>
</evidence>
<sequence length="172" mass="19534">MLYSVDHFRVRSIYPSAWQNVRRISKHPGKIQETRRNEIEGVVIDINYTQANGMHYLDELQYLSGELLHEIVSGGTRTARIGVLNLDPYAIRYNSEASVNIYGKNDPYDCDVNEAFKYSCYSVTLHLYELGLHSRPSSLHMKKSSRDPGTSSSTLPSSPRATQCTRLPSPEH</sequence>
<protein>
    <submittedName>
        <fullName evidence="2">Uncharacterized protein</fullName>
    </submittedName>
</protein>
<feature type="compositionally biased region" description="Low complexity" evidence="1">
    <location>
        <begin position="150"/>
        <end position="159"/>
    </location>
</feature>
<organism evidence="2 3">
    <name type="scientific">Phanerochaete sordida</name>
    <dbReference type="NCBI Taxonomy" id="48140"/>
    <lineage>
        <taxon>Eukaryota</taxon>
        <taxon>Fungi</taxon>
        <taxon>Dikarya</taxon>
        <taxon>Basidiomycota</taxon>
        <taxon>Agaricomycotina</taxon>
        <taxon>Agaricomycetes</taxon>
        <taxon>Polyporales</taxon>
        <taxon>Phanerochaetaceae</taxon>
        <taxon>Phanerochaete</taxon>
    </lineage>
</organism>
<gene>
    <name evidence="2" type="ORF">PsYK624_062540</name>
</gene>
<name>A0A9P3LCD4_9APHY</name>
<evidence type="ECO:0000313" key="2">
    <source>
        <dbReference type="EMBL" id="GJE90130.1"/>
    </source>
</evidence>
<dbReference type="Proteomes" id="UP000703269">
    <property type="component" value="Unassembled WGS sequence"/>
</dbReference>
<keyword evidence="3" id="KW-1185">Reference proteome</keyword>
<evidence type="ECO:0000256" key="1">
    <source>
        <dbReference type="SAM" id="MobiDB-lite"/>
    </source>
</evidence>
<comment type="caution">
    <text evidence="2">The sequence shown here is derived from an EMBL/GenBank/DDBJ whole genome shotgun (WGS) entry which is preliminary data.</text>
</comment>